<sequence length="93" mass="10851">MTTFHFVGRFNDMRPAINEIIEAPDLQSARGKLLLELKSRERKGANWPLHYNPDWLKVFEKLPDGREQKIYSPPPRIKVGGASDPEVKYWTEE</sequence>
<dbReference type="Proteomes" id="UP000177629">
    <property type="component" value="Unassembled WGS sequence"/>
</dbReference>
<evidence type="ECO:0000313" key="2">
    <source>
        <dbReference type="Proteomes" id="UP000177629"/>
    </source>
</evidence>
<name>A0A1G2PKP1_9BACT</name>
<dbReference type="EMBL" id="MHSS01000002">
    <property type="protein sequence ID" value="OHA48843.1"/>
    <property type="molecule type" value="Genomic_DNA"/>
</dbReference>
<organism evidence="1 2">
    <name type="scientific">Candidatus Terrybacteria bacterium RIFCSPHIGHO2_01_FULL_48_17</name>
    <dbReference type="NCBI Taxonomy" id="1802362"/>
    <lineage>
        <taxon>Bacteria</taxon>
        <taxon>Candidatus Terryibacteriota</taxon>
    </lineage>
</organism>
<evidence type="ECO:0000313" key="1">
    <source>
        <dbReference type="EMBL" id="OHA48843.1"/>
    </source>
</evidence>
<protein>
    <submittedName>
        <fullName evidence="1">Uncharacterized protein</fullName>
    </submittedName>
</protein>
<accession>A0A1G2PKP1</accession>
<dbReference type="AlphaFoldDB" id="A0A1G2PKP1"/>
<gene>
    <name evidence="1" type="ORF">A2806_04060</name>
</gene>
<proteinExistence type="predicted"/>
<reference evidence="1 2" key="1">
    <citation type="journal article" date="2016" name="Nat. Commun.">
        <title>Thousands of microbial genomes shed light on interconnected biogeochemical processes in an aquifer system.</title>
        <authorList>
            <person name="Anantharaman K."/>
            <person name="Brown C.T."/>
            <person name="Hug L.A."/>
            <person name="Sharon I."/>
            <person name="Castelle C.J."/>
            <person name="Probst A.J."/>
            <person name="Thomas B.C."/>
            <person name="Singh A."/>
            <person name="Wilkins M.J."/>
            <person name="Karaoz U."/>
            <person name="Brodie E.L."/>
            <person name="Williams K.H."/>
            <person name="Hubbard S.S."/>
            <person name="Banfield J.F."/>
        </authorList>
    </citation>
    <scope>NUCLEOTIDE SEQUENCE [LARGE SCALE GENOMIC DNA]</scope>
</reference>
<comment type="caution">
    <text evidence="1">The sequence shown here is derived from an EMBL/GenBank/DDBJ whole genome shotgun (WGS) entry which is preliminary data.</text>
</comment>